<name>Q2PYD6_9BACT</name>
<sequence length="180" mass="20576">MDFAASTDAEPALDAGIKVHRHRNVTVIKQWDVFFFLRWKTARRNVLLRGHIPKVRRFIVRNLLLWLISDKHFHHHATRLNFARLVSCYDHAVGWFTDTRCGQSAFTINRDHTRPAVSVGPIALLRLVAEVRNDKATAIGNFPNRFTGHCGDCLTVEGKCDRGHGRAPCCQSNLHHFHAH</sequence>
<dbReference type="AlphaFoldDB" id="Q2PYD6"/>
<evidence type="ECO:0000313" key="1">
    <source>
        <dbReference type="EMBL" id="ABC25292.1"/>
    </source>
</evidence>
<dbReference type="EMBL" id="DQ295239">
    <property type="protein sequence ID" value="ABC25292.1"/>
    <property type="molecule type" value="Genomic_DNA"/>
</dbReference>
<reference evidence="1" key="1">
    <citation type="journal article" date="2006" name="Appl. Environ. Microbiol.">
        <title>Comparative genomics of DNA fragments from six Antarctic marine planktonic bacteria.</title>
        <authorList>
            <person name="Grzymski J.J."/>
            <person name="Carter B.J."/>
            <person name="DeLong E.F."/>
            <person name="Feldman R.A."/>
            <person name="Ghadiri A."/>
            <person name="Murray A.E."/>
        </authorList>
    </citation>
    <scope>NUCLEOTIDE SEQUENCE</scope>
</reference>
<proteinExistence type="predicted"/>
<protein>
    <submittedName>
        <fullName evidence="1">Uncharacterized protein</fullName>
    </submittedName>
</protein>
<accession>Q2PYD6</accession>
<organism evidence="1">
    <name type="scientific">uncultured marine bacterium Ant24C4</name>
    <dbReference type="NCBI Taxonomy" id="360425"/>
    <lineage>
        <taxon>Bacteria</taxon>
        <taxon>environmental samples</taxon>
    </lineage>
</organism>